<keyword evidence="2" id="KW-1185">Reference proteome</keyword>
<gene>
    <name evidence="1" type="ORF">FGG15_08110</name>
</gene>
<dbReference type="SUPFAM" id="SSF53335">
    <property type="entry name" value="S-adenosyl-L-methionine-dependent methyltransferases"/>
    <property type="match status" value="1"/>
</dbReference>
<evidence type="ECO:0000313" key="1">
    <source>
        <dbReference type="EMBL" id="TMU57496.1"/>
    </source>
</evidence>
<keyword evidence="1" id="KW-0808">Transferase</keyword>
<protein>
    <submittedName>
        <fullName evidence="1">Class I SAM-dependent methyltransferase</fullName>
    </submittedName>
</protein>
<dbReference type="GO" id="GO:0008168">
    <property type="term" value="F:methyltransferase activity"/>
    <property type="evidence" value="ECO:0007669"/>
    <property type="project" value="UniProtKB-KW"/>
</dbReference>
<proteinExistence type="predicted"/>
<evidence type="ECO:0000313" key="2">
    <source>
        <dbReference type="Proteomes" id="UP000751614"/>
    </source>
</evidence>
<comment type="caution">
    <text evidence="1">The sequence shown here is derived from an EMBL/GenBank/DDBJ whole genome shotgun (WGS) entry which is preliminary data.</text>
</comment>
<dbReference type="Proteomes" id="UP000751614">
    <property type="component" value="Unassembled WGS sequence"/>
</dbReference>
<dbReference type="EMBL" id="VCNI01000001">
    <property type="protein sequence ID" value="TMU57496.1"/>
    <property type="molecule type" value="Genomic_DNA"/>
</dbReference>
<dbReference type="InterPro" id="IPR029063">
    <property type="entry name" value="SAM-dependent_MTases_sf"/>
</dbReference>
<reference evidence="1 2" key="1">
    <citation type="submission" date="2019-05" db="EMBL/GenBank/DDBJ databases">
        <title>Flagellimonas sp. AsT0115, sp. nov., isolated from a marine red algae, Asparagopsis taxiformis.</title>
        <authorList>
            <person name="Kim J."/>
            <person name="Jeong S.E."/>
            <person name="Jeon C.O."/>
        </authorList>
    </citation>
    <scope>NUCLEOTIDE SEQUENCE [LARGE SCALE GENOMIC DNA]</scope>
    <source>
        <strain evidence="1 2">AsT0115</strain>
    </source>
</reference>
<name>A0ABY2WR65_9FLAO</name>
<accession>A0ABY2WR65</accession>
<dbReference type="GO" id="GO:0032259">
    <property type="term" value="P:methylation"/>
    <property type="evidence" value="ECO:0007669"/>
    <property type="project" value="UniProtKB-KW"/>
</dbReference>
<dbReference type="Gene3D" id="3.40.50.150">
    <property type="entry name" value="Vaccinia Virus protein VP39"/>
    <property type="match status" value="1"/>
</dbReference>
<organism evidence="1 2">
    <name type="scientific">Flagellimonas algicola</name>
    <dbReference type="NCBI Taxonomy" id="2583815"/>
    <lineage>
        <taxon>Bacteria</taxon>
        <taxon>Pseudomonadati</taxon>
        <taxon>Bacteroidota</taxon>
        <taxon>Flavobacteriia</taxon>
        <taxon>Flavobacteriales</taxon>
        <taxon>Flavobacteriaceae</taxon>
        <taxon>Flagellimonas</taxon>
    </lineage>
</organism>
<sequence>MNPLQRFIHKIFSLTGFGRLLLANYLLQKKFLFPMGWSKSVRTGKPVLKNGNELPWFTYSFIAFLEKRIHGEMSIFEYGSGNSTLWFAKKGCTLVSVEHDENWYRQMQLRLDSTPKIEYLWRDLESKAYSQEILNYSRAFDIIVLDGRDRVNCCLNALNSLKEDGVIIWDNSDREEYLEGYQFLESNSFKRLDFHGLGPINSGKWCTSVFYRKDNCLNI</sequence>
<keyword evidence="1" id="KW-0489">Methyltransferase</keyword>